<evidence type="ECO:0000259" key="2">
    <source>
        <dbReference type="SMART" id="SM00903"/>
    </source>
</evidence>
<gene>
    <name evidence="3" type="ORF">Leucomu_01845</name>
</gene>
<accession>A0ABX5QCQ6</accession>
<dbReference type="Pfam" id="PF01613">
    <property type="entry name" value="Flavin_Reduct"/>
    <property type="match status" value="1"/>
</dbReference>
<feature type="domain" description="Flavin reductase like" evidence="2">
    <location>
        <begin position="34"/>
        <end position="183"/>
    </location>
</feature>
<dbReference type="PANTHER" id="PTHR30466">
    <property type="entry name" value="FLAVIN REDUCTASE"/>
    <property type="match status" value="1"/>
</dbReference>
<organism evidence="3 4">
    <name type="scientific">Leucobacter muris</name>
    <dbReference type="NCBI Taxonomy" id="1935379"/>
    <lineage>
        <taxon>Bacteria</taxon>
        <taxon>Bacillati</taxon>
        <taxon>Actinomycetota</taxon>
        <taxon>Actinomycetes</taxon>
        <taxon>Micrococcales</taxon>
        <taxon>Microbacteriaceae</taxon>
        <taxon>Leucobacter</taxon>
    </lineage>
</organism>
<keyword evidence="1" id="KW-0560">Oxidoreductase</keyword>
<evidence type="ECO:0000256" key="1">
    <source>
        <dbReference type="ARBA" id="ARBA00023002"/>
    </source>
</evidence>
<keyword evidence="4" id="KW-1185">Reference proteome</keyword>
<dbReference type="EMBL" id="CP035037">
    <property type="protein sequence ID" value="QAB16844.1"/>
    <property type="molecule type" value="Genomic_DNA"/>
</dbReference>
<dbReference type="PANTHER" id="PTHR30466:SF1">
    <property type="entry name" value="FMN REDUCTASE (NADH) RUTF"/>
    <property type="match status" value="1"/>
</dbReference>
<dbReference type="SMART" id="SM00903">
    <property type="entry name" value="Flavin_Reduct"/>
    <property type="match status" value="1"/>
</dbReference>
<dbReference type="InterPro" id="IPR012349">
    <property type="entry name" value="Split_barrel_FMN-bd"/>
</dbReference>
<dbReference type="InterPro" id="IPR002563">
    <property type="entry name" value="Flavin_Rdtase-like_dom"/>
</dbReference>
<reference evidence="3 4" key="1">
    <citation type="submission" date="2019-01" db="EMBL/GenBank/DDBJ databases">
        <title>Leucobacter muris sp. nov. isolated from the nose of a laboratory mouse.</title>
        <authorList>
            <person name="Benga L."/>
            <person name="Sproeer C."/>
            <person name="Schumann P."/>
            <person name="Verbarg S."/>
            <person name="Bunk B."/>
            <person name="Engelhardt E."/>
            <person name="Benten P.M."/>
            <person name="Sager M."/>
        </authorList>
    </citation>
    <scope>NUCLEOTIDE SEQUENCE [LARGE SCALE GENOMIC DNA]</scope>
    <source>
        <strain evidence="3 4">DSM 101948</strain>
    </source>
</reference>
<evidence type="ECO:0000313" key="3">
    <source>
        <dbReference type="EMBL" id="QAB16844.1"/>
    </source>
</evidence>
<name>A0ABX5QCQ6_9MICO</name>
<dbReference type="SUPFAM" id="SSF50475">
    <property type="entry name" value="FMN-binding split barrel"/>
    <property type="match status" value="1"/>
</dbReference>
<sequence length="185" mass="19737">MNSITAYQNTVSEGPKKLAPQVDDQRRAAFVSAMAAAPTAVTVVAFDDGEKIWGQTVSAFASVSADPPTLLVCINQRSPLHDRLREGAEFSVNLLAPAQTAIANCFAGRSSDVLPAYGAALLEWDLSLTGVPLLRGATSAFACRVASTRAQATHGIVIGEVLETSRTEDQSHGLAYCQRDYRELR</sequence>
<dbReference type="Gene3D" id="2.30.110.10">
    <property type="entry name" value="Electron Transport, Fmn-binding Protein, Chain A"/>
    <property type="match status" value="1"/>
</dbReference>
<dbReference type="RefSeq" id="WP_128386161.1">
    <property type="nucleotide sequence ID" value="NZ_CP035037.1"/>
</dbReference>
<protein>
    <submittedName>
        <fullName evidence="3">Flavin reductase</fullName>
    </submittedName>
</protein>
<dbReference type="Proteomes" id="UP000285768">
    <property type="component" value="Chromosome"/>
</dbReference>
<evidence type="ECO:0000313" key="4">
    <source>
        <dbReference type="Proteomes" id="UP000285768"/>
    </source>
</evidence>
<proteinExistence type="predicted"/>
<dbReference type="InterPro" id="IPR050268">
    <property type="entry name" value="NADH-dep_flavin_reductase"/>
</dbReference>